<sequence length="146" mass="15684">TQRKVQADERERLSHCLAPVLPRLMVKALSQVLSQLQELLLRHTGSEVLGAAARALGALCDPQLPLCARGDLARSRVVDELADKCHRHVTAVMRAFVALSDVLLVLGPAGTRGDTAALSPLRMVPDVALRSQLAAVLLDHVFSDSP</sequence>
<dbReference type="InterPro" id="IPR056396">
    <property type="entry name" value="HEAT_SCC3-SA"/>
</dbReference>
<evidence type="ECO:0000256" key="1">
    <source>
        <dbReference type="ARBA" id="ARBA00005486"/>
    </source>
</evidence>
<gene>
    <name evidence="3" type="ORF">ASZ78_002569</name>
</gene>
<comment type="similarity">
    <text evidence="1">Belongs to the SCC3 family.</text>
</comment>
<dbReference type="OrthoDB" id="498590at2759"/>
<dbReference type="GO" id="GO:0003682">
    <property type="term" value="F:chromatin binding"/>
    <property type="evidence" value="ECO:0007669"/>
    <property type="project" value="TreeGrafter"/>
</dbReference>
<dbReference type="STRING" id="9009.A0A226MCL5"/>
<dbReference type="GO" id="GO:0007062">
    <property type="term" value="P:sister chromatid cohesion"/>
    <property type="evidence" value="ECO:0007669"/>
    <property type="project" value="TreeGrafter"/>
</dbReference>
<dbReference type="EMBL" id="MCFN01001567">
    <property type="protein sequence ID" value="OXB53026.1"/>
    <property type="molecule type" value="Genomic_DNA"/>
</dbReference>
<dbReference type="GO" id="GO:0008278">
    <property type="term" value="C:cohesin complex"/>
    <property type="evidence" value="ECO:0007669"/>
    <property type="project" value="TreeGrafter"/>
</dbReference>
<accession>A0A226MCL5</accession>
<name>A0A226MCL5_CALSU</name>
<dbReference type="GO" id="GO:0005634">
    <property type="term" value="C:nucleus"/>
    <property type="evidence" value="ECO:0007669"/>
    <property type="project" value="TreeGrafter"/>
</dbReference>
<organism evidence="3 4">
    <name type="scientific">Callipepla squamata</name>
    <name type="common">Scaled quail</name>
    <dbReference type="NCBI Taxonomy" id="9009"/>
    <lineage>
        <taxon>Eukaryota</taxon>
        <taxon>Metazoa</taxon>
        <taxon>Chordata</taxon>
        <taxon>Craniata</taxon>
        <taxon>Vertebrata</taxon>
        <taxon>Euteleostomi</taxon>
        <taxon>Archelosauria</taxon>
        <taxon>Archosauria</taxon>
        <taxon>Dinosauria</taxon>
        <taxon>Saurischia</taxon>
        <taxon>Theropoda</taxon>
        <taxon>Coelurosauria</taxon>
        <taxon>Aves</taxon>
        <taxon>Neognathae</taxon>
        <taxon>Galloanserae</taxon>
        <taxon>Galliformes</taxon>
        <taxon>Odontophoridae</taxon>
        <taxon>Callipepla</taxon>
    </lineage>
</organism>
<feature type="non-terminal residue" evidence="3">
    <location>
        <position position="1"/>
    </location>
</feature>
<dbReference type="Pfam" id="PF24571">
    <property type="entry name" value="HEAT_SCC3-SA"/>
    <property type="match status" value="1"/>
</dbReference>
<dbReference type="PANTHER" id="PTHR11199:SF8">
    <property type="entry name" value="COHESIN SUBUNIT SA-3"/>
    <property type="match status" value="1"/>
</dbReference>
<proteinExistence type="inferred from homology"/>
<dbReference type="InterPro" id="IPR039662">
    <property type="entry name" value="Cohesin_Scc3/SA"/>
</dbReference>
<protein>
    <recommendedName>
        <fullName evidence="2">Cohesin subunit SCC3/SA HEAT-repeats domain-containing protein</fullName>
    </recommendedName>
</protein>
<dbReference type="GO" id="GO:0000785">
    <property type="term" value="C:chromatin"/>
    <property type="evidence" value="ECO:0007669"/>
    <property type="project" value="TreeGrafter"/>
</dbReference>
<evidence type="ECO:0000313" key="4">
    <source>
        <dbReference type="Proteomes" id="UP000198323"/>
    </source>
</evidence>
<feature type="domain" description="Cohesin subunit SCC3/SA HEAT-repeats" evidence="2">
    <location>
        <begin position="27"/>
        <end position="94"/>
    </location>
</feature>
<dbReference type="Proteomes" id="UP000198323">
    <property type="component" value="Unassembled WGS sequence"/>
</dbReference>
<keyword evidence="4" id="KW-1185">Reference proteome</keyword>
<evidence type="ECO:0000259" key="2">
    <source>
        <dbReference type="Pfam" id="PF24571"/>
    </source>
</evidence>
<feature type="non-terminal residue" evidence="3">
    <location>
        <position position="146"/>
    </location>
</feature>
<dbReference type="PANTHER" id="PTHR11199">
    <property type="entry name" value="STROMAL ANTIGEN"/>
    <property type="match status" value="1"/>
</dbReference>
<evidence type="ECO:0000313" key="3">
    <source>
        <dbReference type="EMBL" id="OXB53026.1"/>
    </source>
</evidence>
<comment type="caution">
    <text evidence="3">The sequence shown here is derived from an EMBL/GenBank/DDBJ whole genome shotgun (WGS) entry which is preliminary data.</text>
</comment>
<reference evidence="3 4" key="1">
    <citation type="submission" date="2016-07" db="EMBL/GenBank/DDBJ databases">
        <title>Disparate Historic Effective Population Sizes Predicted by Modern Levels of Genome Diversity for the Scaled Quail (Callipepla squamata) and the Northern Bobwhite (Colinus virginianus): Inferences from First and Second Generation Draft Genome Assemblies for Sympatric New World Quail.</title>
        <authorList>
            <person name="Oldeschulte D.L."/>
            <person name="Halley Y.A."/>
            <person name="Bhattarai E.K."/>
            <person name="Brashear W.A."/>
            <person name="Hill J."/>
            <person name="Metz R.P."/>
            <person name="Johnson C.D."/>
            <person name="Rollins D."/>
            <person name="Peterson M.J."/>
            <person name="Bickhart D.M."/>
            <person name="Decker J.E."/>
            <person name="Seabury C.M."/>
        </authorList>
    </citation>
    <scope>NUCLEOTIDE SEQUENCE [LARGE SCALE GENOMIC DNA]</scope>
    <source>
        <strain evidence="3 4">Texas</strain>
        <tissue evidence="3">Leg muscle</tissue>
    </source>
</reference>
<dbReference type="AlphaFoldDB" id="A0A226MCL5"/>